<dbReference type="Proteomes" id="UP000033038">
    <property type="component" value="Chromosome"/>
</dbReference>
<dbReference type="HOGENOM" id="CLU_1881059_0_0_2"/>
<reference evidence="1 2" key="1">
    <citation type="submission" date="2014-07" db="EMBL/GenBank/DDBJ databases">
        <title>Methanogenic archaea and the global carbon cycle.</title>
        <authorList>
            <person name="Henriksen J.R."/>
            <person name="Luke J."/>
            <person name="Reinhart S."/>
            <person name="Benedict M.N."/>
            <person name="Youngblut N.D."/>
            <person name="Metcalf M.E."/>
            <person name="Whitaker R.J."/>
            <person name="Metcalf W.W."/>
        </authorList>
    </citation>
    <scope>NUCLEOTIDE SEQUENCE [LARGE SCALE GENOMIC DNA]</scope>
    <source>
        <strain evidence="1 2">Wiesmoor</strain>
    </source>
</reference>
<dbReference type="RefSeq" id="WP_011306842.1">
    <property type="nucleotide sequence ID" value="NZ_CP009526.1"/>
</dbReference>
<proteinExistence type="predicted"/>
<name>A0A0E3QNX9_METBA</name>
<protein>
    <submittedName>
        <fullName evidence="1">Uncharacterized protein</fullName>
    </submittedName>
</protein>
<evidence type="ECO:0000313" key="1">
    <source>
        <dbReference type="EMBL" id="AKB52134.1"/>
    </source>
</evidence>
<evidence type="ECO:0000313" key="2">
    <source>
        <dbReference type="Proteomes" id="UP000033038"/>
    </source>
</evidence>
<dbReference type="EMBL" id="CP009526">
    <property type="protein sequence ID" value="AKB52134.1"/>
    <property type="molecule type" value="Genomic_DNA"/>
</dbReference>
<dbReference type="AlphaFoldDB" id="A0A0E3QNX9"/>
<dbReference type="KEGG" id="mbw:MSBRW_2881"/>
<gene>
    <name evidence="1" type="ORF">MSBRW_2881</name>
</gene>
<dbReference type="PATRIC" id="fig|1434109.4.peg.3752"/>
<accession>A0A0E3QNX9</accession>
<sequence>MRNINILYYGKVKPIDVYESMLEYLKSTGTSDCEKDYIEGQPDYFVEEWQIALDSEICFGYDPLKDAGELEIDGQSYTRIGRGLTELSYVPTDSLSEILYIIYHCDHNMRKCNCTNEIFQTKEEAEKRANELREKNDIS</sequence>
<dbReference type="GeneID" id="24824470"/>
<organism evidence="1 2">
    <name type="scientific">Methanosarcina barkeri str. Wiesmoor</name>
    <dbReference type="NCBI Taxonomy" id="1434109"/>
    <lineage>
        <taxon>Archaea</taxon>
        <taxon>Methanobacteriati</taxon>
        <taxon>Methanobacteriota</taxon>
        <taxon>Stenosarchaea group</taxon>
        <taxon>Methanomicrobia</taxon>
        <taxon>Methanosarcinales</taxon>
        <taxon>Methanosarcinaceae</taxon>
        <taxon>Methanosarcina</taxon>
    </lineage>
</organism>